<dbReference type="EMBL" id="QRDZ01000025">
    <property type="protein sequence ID" value="RED63560.1"/>
    <property type="molecule type" value="Genomic_DNA"/>
</dbReference>
<sequence>MPTSDMKLTDHLSELRKRIIRVAVVLGVALAVGLALAVPAIAYLKARPPANELVWHALSPWDGIRIYMQFALLFAIAVTLPFALYQLWQFAKPGMTETERSATLKFIPLSAALMGVGTCFAYSVVFRLSLAFLTQLNQRMELQETYGVLQYFTFMFNIVIPCALMFELPVVVAFLTALRLVTPQRLRKWRRYCYMLLVVASTLIAPPDLLSNLLILAPFLLLFEISILMSAAAHKRLKERRAVWEADAMKPV</sequence>
<feature type="transmembrane region" description="Helical" evidence="5">
    <location>
        <begin position="64"/>
        <end position="85"/>
    </location>
</feature>
<dbReference type="PROSITE" id="PS01218">
    <property type="entry name" value="TATC"/>
    <property type="match status" value="1"/>
</dbReference>
<comment type="caution">
    <text evidence="6">The sequence shown here is derived from an EMBL/GenBank/DDBJ whole genome shotgun (WGS) entry which is preliminary data.</text>
</comment>
<proteinExistence type="inferred from homology"/>
<evidence type="ECO:0000256" key="2">
    <source>
        <dbReference type="ARBA" id="ARBA00022692"/>
    </source>
</evidence>
<gene>
    <name evidence="5" type="primary">tatC</name>
    <name evidence="6" type="ORF">DFP98_125107</name>
</gene>
<comment type="subcellular location">
    <subcellularLocation>
        <location evidence="5">Cell membrane</location>
        <topology evidence="5">Multi-pass membrane protein</topology>
    </subcellularLocation>
    <subcellularLocation>
        <location evidence="1">Membrane</location>
        <topology evidence="1">Multi-pass membrane protein</topology>
    </subcellularLocation>
</comment>
<accession>A0A3D9IP37</accession>
<keyword evidence="5" id="KW-0813">Transport</keyword>
<keyword evidence="5" id="KW-0653">Protein transport</keyword>
<comment type="subunit">
    <text evidence="5">Forms a complex with TatA.</text>
</comment>
<feature type="transmembrane region" description="Helical" evidence="5">
    <location>
        <begin position="189"/>
        <end position="207"/>
    </location>
</feature>
<dbReference type="PANTHER" id="PTHR30371">
    <property type="entry name" value="SEC-INDEPENDENT PROTEIN TRANSLOCASE PROTEIN TATC"/>
    <property type="match status" value="1"/>
</dbReference>
<evidence type="ECO:0000313" key="6">
    <source>
        <dbReference type="EMBL" id="RED63560.1"/>
    </source>
</evidence>
<dbReference type="GO" id="GO:0065002">
    <property type="term" value="P:intracellular protein transmembrane transport"/>
    <property type="evidence" value="ECO:0007669"/>
    <property type="project" value="TreeGrafter"/>
</dbReference>
<feature type="transmembrane region" description="Helical" evidence="5">
    <location>
        <begin position="106"/>
        <end position="128"/>
    </location>
</feature>
<keyword evidence="2 5" id="KW-0812">Transmembrane</keyword>
<comment type="function">
    <text evidence="5">Part of the twin-arginine translocation (Tat) system that transports large folded proteins containing a characteristic twin-arginine motif in their signal peptide across membranes.</text>
</comment>
<dbReference type="AlphaFoldDB" id="A0A3D9IP37"/>
<reference evidence="6 7" key="1">
    <citation type="submission" date="2018-07" db="EMBL/GenBank/DDBJ databases">
        <title>Genomic Encyclopedia of Type Strains, Phase III (KMG-III): the genomes of soil and plant-associated and newly described type strains.</title>
        <authorList>
            <person name="Whitman W."/>
        </authorList>
    </citation>
    <scope>NUCLEOTIDE SEQUENCE [LARGE SCALE GENOMIC DNA]</scope>
    <source>
        <strain evidence="6 7">CECT 7287</strain>
    </source>
</reference>
<keyword evidence="7" id="KW-1185">Reference proteome</keyword>
<evidence type="ECO:0000256" key="3">
    <source>
        <dbReference type="ARBA" id="ARBA00022989"/>
    </source>
</evidence>
<name>A0A3D9IP37_9BACL</name>
<dbReference type="RefSeq" id="WP_116063671.1">
    <property type="nucleotide sequence ID" value="NZ_QRDZ01000025.1"/>
</dbReference>
<keyword evidence="4 5" id="KW-0472">Membrane</keyword>
<protein>
    <recommendedName>
        <fullName evidence="5">Sec-independent protein translocase protein TatC</fullName>
    </recommendedName>
</protein>
<dbReference type="InterPro" id="IPR002033">
    <property type="entry name" value="TatC"/>
</dbReference>
<comment type="similarity">
    <text evidence="5">Belongs to the TatC family.</text>
</comment>
<feature type="transmembrane region" description="Helical" evidence="5">
    <location>
        <begin position="20"/>
        <end position="44"/>
    </location>
</feature>
<dbReference type="InterPro" id="IPR019820">
    <property type="entry name" value="Sec-indep_translocase_CS"/>
</dbReference>
<evidence type="ECO:0000256" key="5">
    <source>
        <dbReference type="HAMAP-Rule" id="MF_00902"/>
    </source>
</evidence>
<keyword evidence="5" id="KW-1003">Cell membrane</keyword>
<evidence type="ECO:0000313" key="7">
    <source>
        <dbReference type="Proteomes" id="UP000256977"/>
    </source>
</evidence>
<dbReference type="GO" id="GO:0033281">
    <property type="term" value="C:TAT protein transport complex"/>
    <property type="evidence" value="ECO:0007669"/>
    <property type="project" value="UniProtKB-UniRule"/>
</dbReference>
<feature type="transmembrane region" description="Helical" evidence="5">
    <location>
        <begin position="213"/>
        <end position="233"/>
    </location>
</feature>
<feature type="transmembrane region" description="Helical" evidence="5">
    <location>
        <begin position="148"/>
        <end position="177"/>
    </location>
</feature>
<dbReference type="HAMAP" id="MF_00902">
    <property type="entry name" value="TatC"/>
    <property type="match status" value="1"/>
</dbReference>
<dbReference type="PANTHER" id="PTHR30371:SF0">
    <property type="entry name" value="SEC-INDEPENDENT PROTEIN TRANSLOCASE PROTEIN TATC, CHLOROPLASTIC-RELATED"/>
    <property type="match status" value="1"/>
</dbReference>
<organism evidence="6 7">
    <name type="scientific">Cohnella phaseoli</name>
    <dbReference type="NCBI Taxonomy" id="456490"/>
    <lineage>
        <taxon>Bacteria</taxon>
        <taxon>Bacillati</taxon>
        <taxon>Bacillota</taxon>
        <taxon>Bacilli</taxon>
        <taxon>Bacillales</taxon>
        <taxon>Paenibacillaceae</taxon>
        <taxon>Cohnella</taxon>
    </lineage>
</organism>
<dbReference type="PRINTS" id="PR01840">
    <property type="entry name" value="TATCFAMILY"/>
</dbReference>
<keyword evidence="3 5" id="KW-1133">Transmembrane helix</keyword>
<evidence type="ECO:0000256" key="4">
    <source>
        <dbReference type="ARBA" id="ARBA00023136"/>
    </source>
</evidence>
<evidence type="ECO:0000256" key="1">
    <source>
        <dbReference type="ARBA" id="ARBA00004141"/>
    </source>
</evidence>
<dbReference type="Pfam" id="PF00902">
    <property type="entry name" value="TatC"/>
    <property type="match status" value="1"/>
</dbReference>
<keyword evidence="5" id="KW-0811">Translocation</keyword>
<dbReference type="Proteomes" id="UP000256977">
    <property type="component" value="Unassembled WGS sequence"/>
</dbReference>
<dbReference type="NCBIfam" id="TIGR00945">
    <property type="entry name" value="tatC"/>
    <property type="match status" value="1"/>
</dbReference>
<dbReference type="OrthoDB" id="9777044at2"/>
<dbReference type="GO" id="GO:0009977">
    <property type="term" value="F:proton motive force dependent protein transmembrane transporter activity"/>
    <property type="evidence" value="ECO:0007669"/>
    <property type="project" value="TreeGrafter"/>
</dbReference>
<dbReference type="GO" id="GO:0043953">
    <property type="term" value="P:protein transport by the Tat complex"/>
    <property type="evidence" value="ECO:0007669"/>
    <property type="project" value="UniProtKB-UniRule"/>
</dbReference>